<dbReference type="Gene3D" id="1.20.120.550">
    <property type="entry name" value="Membrane associated eicosanoid/glutathione metabolism-like domain"/>
    <property type="match status" value="1"/>
</dbReference>
<evidence type="ECO:0000256" key="5">
    <source>
        <dbReference type="SAM" id="Phobius"/>
    </source>
</evidence>
<evidence type="ECO:0000313" key="7">
    <source>
        <dbReference type="Proteomes" id="UP000258102"/>
    </source>
</evidence>
<feature type="transmembrane region" description="Helical" evidence="5">
    <location>
        <begin position="120"/>
        <end position="139"/>
    </location>
</feature>
<gene>
    <name evidence="6" type="ORF">D0511_21475</name>
</gene>
<dbReference type="AlphaFoldDB" id="A0AAD0W6A4"/>
<evidence type="ECO:0000313" key="6">
    <source>
        <dbReference type="EMBL" id="AXR04477.1"/>
    </source>
</evidence>
<feature type="transmembrane region" description="Helical" evidence="5">
    <location>
        <begin position="6"/>
        <end position="27"/>
    </location>
</feature>
<reference evidence="6 7" key="1">
    <citation type="submission" date="2018-08" db="EMBL/GenBank/DDBJ databases">
        <title>Whole Genome Sequences of Two Pseudoalteromonas piscicida Strains, DE1-A and DE2-A, which Exhibit Strong Antibacterial Activity against Vibrio vulnificus.</title>
        <authorList>
            <person name="Richards G.P."/>
            <person name="Needleman D.S."/>
            <person name="Watson M.A."/>
            <person name="Polson S.W."/>
        </authorList>
    </citation>
    <scope>NUCLEOTIDE SEQUENCE [LARGE SCALE GENOMIC DNA]</scope>
    <source>
        <strain evidence="6 7">DE2-A</strain>
    </source>
</reference>
<evidence type="ECO:0000256" key="1">
    <source>
        <dbReference type="ARBA" id="ARBA00004370"/>
    </source>
</evidence>
<keyword evidence="4 5" id="KW-0472">Membrane</keyword>
<sequence length="140" mass="16075">MPTSIYLLLAALLLQTLLTLVIMVIMGKRRFKAAREKQIQFDQFKTMALDKAPEEVILASRNFTNQFEIPVLFFVVSLAALAMKLVTLWFSIFALLFVISRTAHAYVHIGSNHVRTRFRLYLAGCIFIVLQWLTLILTLI</sequence>
<dbReference type="GO" id="GO:0016020">
    <property type="term" value="C:membrane"/>
    <property type="evidence" value="ECO:0007669"/>
    <property type="project" value="UniProtKB-SubCell"/>
</dbReference>
<name>A0AAD0W6A4_PSEO7</name>
<dbReference type="InterPro" id="IPR001129">
    <property type="entry name" value="Membr-assoc_MAPEG"/>
</dbReference>
<dbReference type="Proteomes" id="UP000258102">
    <property type="component" value="Chromosome 2"/>
</dbReference>
<keyword evidence="2 5" id="KW-0812">Transmembrane</keyword>
<feature type="transmembrane region" description="Helical" evidence="5">
    <location>
        <begin position="71"/>
        <end position="100"/>
    </location>
</feature>
<comment type="subcellular location">
    <subcellularLocation>
        <location evidence="1">Membrane</location>
    </subcellularLocation>
</comment>
<accession>A0AAD0W6A4</accession>
<protein>
    <recommendedName>
        <fullName evidence="8">MAPEG family protein</fullName>
    </recommendedName>
</protein>
<keyword evidence="3 5" id="KW-1133">Transmembrane helix</keyword>
<evidence type="ECO:0000256" key="4">
    <source>
        <dbReference type="ARBA" id="ARBA00023136"/>
    </source>
</evidence>
<organism evidence="6 7">
    <name type="scientific">Pseudoalteromonas piscicida</name>
    <dbReference type="NCBI Taxonomy" id="43662"/>
    <lineage>
        <taxon>Bacteria</taxon>
        <taxon>Pseudomonadati</taxon>
        <taxon>Pseudomonadota</taxon>
        <taxon>Gammaproteobacteria</taxon>
        <taxon>Alteromonadales</taxon>
        <taxon>Pseudoalteromonadaceae</taxon>
        <taxon>Pseudoalteromonas</taxon>
    </lineage>
</organism>
<dbReference type="Pfam" id="PF01124">
    <property type="entry name" value="MAPEG"/>
    <property type="match status" value="1"/>
</dbReference>
<dbReference type="SUPFAM" id="SSF161084">
    <property type="entry name" value="MAPEG domain-like"/>
    <property type="match status" value="1"/>
</dbReference>
<evidence type="ECO:0000256" key="3">
    <source>
        <dbReference type="ARBA" id="ARBA00022989"/>
    </source>
</evidence>
<dbReference type="RefSeq" id="WP_088532510.1">
    <property type="nucleotide sequence ID" value="NZ_CP021647.1"/>
</dbReference>
<evidence type="ECO:0000256" key="2">
    <source>
        <dbReference type="ARBA" id="ARBA00022692"/>
    </source>
</evidence>
<proteinExistence type="predicted"/>
<dbReference type="EMBL" id="CP031762">
    <property type="protein sequence ID" value="AXR04477.1"/>
    <property type="molecule type" value="Genomic_DNA"/>
</dbReference>
<evidence type="ECO:0008006" key="8">
    <source>
        <dbReference type="Google" id="ProtNLM"/>
    </source>
</evidence>
<dbReference type="InterPro" id="IPR023352">
    <property type="entry name" value="MAPEG-like_dom_sf"/>
</dbReference>
<dbReference type="KEGG" id="ppis:B1L02_19835"/>